<evidence type="ECO:0000313" key="2">
    <source>
        <dbReference type="Proteomes" id="UP000823775"/>
    </source>
</evidence>
<comment type="caution">
    <text evidence="1">The sequence shown here is derived from an EMBL/GenBank/DDBJ whole genome shotgun (WGS) entry which is preliminary data.</text>
</comment>
<name>A0ABS8SE60_DATST</name>
<sequence>MRPEFVEGVDSFVDYAMTLEHFKLDGLISVFEKKRGRPLAQDELFKATHTRKKKNSEDSNIWTRPIDSRGMPLSQKQVERILLNSVGGSSRYEIACGMPQQTFHEFYSGLEGLGSFHDDESMRQETILAMEKKIAELSSQAEASQTRERWRDIEYAGMKAQLDALLASGGILPCPSDAFLPPRPP</sequence>
<keyword evidence="2" id="KW-1185">Reference proteome</keyword>
<protein>
    <submittedName>
        <fullName evidence="1">Uncharacterized protein</fullName>
    </submittedName>
</protein>
<gene>
    <name evidence="1" type="ORF">HAX54_034388</name>
</gene>
<proteinExistence type="predicted"/>
<evidence type="ECO:0000313" key="1">
    <source>
        <dbReference type="EMBL" id="MCD7457182.1"/>
    </source>
</evidence>
<organism evidence="1 2">
    <name type="scientific">Datura stramonium</name>
    <name type="common">Jimsonweed</name>
    <name type="synonym">Common thornapple</name>
    <dbReference type="NCBI Taxonomy" id="4076"/>
    <lineage>
        <taxon>Eukaryota</taxon>
        <taxon>Viridiplantae</taxon>
        <taxon>Streptophyta</taxon>
        <taxon>Embryophyta</taxon>
        <taxon>Tracheophyta</taxon>
        <taxon>Spermatophyta</taxon>
        <taxon>Magnoliopsida</taxon>
        <taxon>eudicotyledons</taxon>
        <taxon>Gunneridae</taxon>
        <taxon>Pentapetalae</taxon>
        <taxon>asterids</taxon>
        <taxon>lamiids</taxon>
        <taxon>Solanales</taxon>
        <taxon>Solanaceae</taxon>
        <taxon>Solanoideae</taxon>
        <taxon>Datureae</taxon>
        <taxon>Datura</taxon>
    </lineage>
</organism>
<dbReference type="Proteomes" id="UP000823775">
    <property type="component" value="Unassembled WGS sequence"/>
</dbReference>
<reference evidence="1 2" key="1">
    <citation type="journal article" date="2021" name="BMC Genomics">
        <title>Datura genome reveals duplications of psychoactive alkaloid biosynthetic genes and high mutation rate following tissue culture.</title>
        <authorList>
            <person name="Rajewski A."/>
            <person name="Carter-House D."/>
            <person name="Stajich J."/>
            <person name="Litt A."/>
        </authorList>
    </citation>
    <scope>NUCLEOTIDE SEQUENCE [LARGE SCALE GENOMIC DNA]</scope>
    <source>
        <strain evidence="1">AR-01</strain>
    </source>
</reference>
<dbReference type="EMBL" id="JACEIK010000444">
    <property type="protein sequence ID" value="MCD7457182.1"/>
    <property type="molecule type" value="Genomic_DNA"/>
</dbReference>
<accession>A0ABS8SE60</accession>